<dbReference type="Gene3D" id="2.60.40.10">
    <property type="entry name" value="Immunoglobulins"/>
    <property type="match status" value="1"/>
</dbReference>
<evidence type="ECO:0000313" key="1">
    <source>
        <dbReference type="EMBL" id="RCH56755.1"/>
    </source>
</evidence>
<dbReference type="PROSITE" id="PS51257">
    <property type="entry name" value="PROKAR_LIPOPROTEIN"/>
    <property type="match status" value="1"/>
</dbReference>
<dbReference type="Gene3D" id="2.120.10.30">
    <property type="entry name" value="TolB, C-terminal domain"/>
    <property type="match status" value="1"/>
</dbReference>
<dbReference type="InterPro" id="IPR013783">
    <property type="entry name" value="Ig-like_fold"/>
</dbReference>
<name>A0A367GUK6_9SPHI</name>
<reference evidence="1 2" key="1">
    <citation type="submission" date="2018-05" db="EMBL/GenBank/DDBJ databases">
        <title>Mucilaginibacter hurinus sp. nov., isolated from briquette warehouse soil.</title>
        <authorList>
            <person name="Choi L."/>
        </authorList>
    </citation>
    <scope>NUCLEOTIDE SEQUENCE [LARGE SCALE GENOMIC DNA]</scope>
    <source>
        <strain evidence="1 2">ZR32</strain>
    </source>
</reference>
<proteinExistence type="predicted"/>
<dbReference type="InterPro" id="IPR014756">
    <property type="entry name" value="Ig_E-set"/>
</dbReference>
<dbReference type="CDD" id="cd00603">
    <property type="entry name" value="IPT_PCSR"/>
    <property type="match status" value="1"/>
</dbReference>
<dbReference type="Proteomes" id="UP000253209">
    <property type="component" value="Unassembled WGS sequence"/>
</dbReference>
<organism evidence="1 2">
    <name type="scientific">Mucilaginibacter hurinus</name>
    <dbReference type="NCBI Taxonomy" id="2201324"/>
    <lineage>
        <taxon>Bacteria</taxon>
        <taxon>Pseudomonadati</taxon>
        <taxon>Bacteroidota</taxon>
        <taxon>Sphingobacteriia</taxon>
        <taxon>Sphingobacteriales</taxon>
        <taxon>Sphingobacteriaceae</taxon>
        <taxon>Mucilaginibacter</taxon>
    </lineage>
</organism>
<dbReference type="EMBL" id="QGDC01000001">
    <property type="protein sequence ID" value="RCH56755.1"/>
    <property type="molecule type" value="Genomic_DNA"/>
</dbReference>
<dbReference type="InterPro" id="IPR011042">
    <property type="entry name" value="6-blade_b-propeller_TolB-like"/>
</dbReference>
<dbReference type="OrthoDB" id="791543at2"/>
<dbReference type="RefSeq" id="WP_114003652.1">
    <property type="nucleotide sequence ID" value="NZ_QGDC01000001.1"/>
</dbReference>
<evidence type="ECO:0008006" key="3">
    <source>
        <dbReference type="Google" id="ProtNLM"/>
    </source>
</evidence>
<dbReference type="SUPFAM" id="SSF101898">
    <property type="entry name" value="NHL repeat"/>
    <property type="match status" value="1"/>
</dbReference>
<dbReference type="SUPFAM" id="SSF81296">
    <property type="entry name" value="E set domains"/>
    <property type="match status" value="1"/>
</dbReference>
<comment type="caution">
    <text evidence="1">The sequence shown here is derived from an EMBL/GenBank/DDBJ whole genome shotgun (WGS) entry which is preliminary data.</text>
</comment>
<protein>
    <recommendedName>
        <fullName evidence="3">IPT/TIG domain-containing protein</fullName>
    </recommendedName>
</protein>
<evidence type="ECO:0000313" key="2">
    <source>
        <dbReference type="Proteomes" id="UP000253209"/>
    </source>
</evidence>
<dbReference type="AlphaFoldDB" id="A0A367GUK6"/>
<sequence length="420" mass="45568">MNFFKKLACFSLIALAGCKKDQTPLISGPSDNVLPQVNATDFTFSPSAGLNFTAVTFTGSFSTAPGATIVKFNGKPGLINSITATKIVATVPGDATTGKVSVTVNGSTATSITDFKVLSLVKERAFDTNFYISNLSFDRSGNGVAYAISGYQEVKKISPNWAINTVYKAPVPIENPFEYHYDIRGIDNDGSGNVYITRDRYEGYQEIIYPEGWANWNYRLTNSAVYKINPNGQLNKLLGDGTGKNFEGLSDLMVDIKGQRLMLLENLYPTKKVLRANRAGIVQTLDVPVPKHSLLKDYNDNYYVINSSGPDQGKLFKVSPNGVATYISGTNGPVTKEGAANVAVIAQPQGLIVDNTQNILLLNRGDAFRVVNAAGYVGKLSTAMPATESNNAMHYNQFTSKIYILSNSSNKGIVYQYAIK</sequence>
<accession>A0A367GUK6</accession>
<keyword evidence="2" id="KW-1185">Reference proteome</keyword>
<gene>
    <name evidence="1" type="ORF">DJ568_02555</name>
</gene>